<name>A0A6J4KI51_9BACT</name>
<dbReference type="AlphaFoldDB" id="A0A6J4KI51"/>
<proteinExistence type="predicted"/>
<sequence>MLGALYRYLREADPRHFQPMNANFGLVDDLERRVKDKREKRERLAERALGEMERWRQGLAGYVVAG</sequence>
<protein>
    <submittedName>
        <fullName evidence="1">Methylenetetrahydrofolate--tRNA-(Uracil-5-)-methy ltransferase TrmFO</fullName>
        <ecNumber evidence="1">2.1.1.74</ecNumber>
    </submittedName>
</protein>
<dbReference type="GO" id="GO:0047151">
    <property type="term" value="F:tRNA (uracil(54)-C5)-methyltransferase activity, 5,10-methylenetetrahydrofolate-dependent"/>
    <property type="evidence" value="ECO:0007669"/>
    <property type="project" value="UniProtKB-EC"/>
</dbReference>
<dbReference type="GO" id="GO:0032259">
    <property type="term" value="P:methylation"/>
    <property type="evidence" value="ECO:0007669"/>
    <property type="project" value="UniProtKB-KW"/>
</dbReference>
<accession>A0A6J4KI51</accession>
<dbReference type="EC" id="2.1.1.74" evidence="1"/>
<reference evidence="1" key="1">
    <citation type="submission" date="2020-02" db="EMBL/GenBank/DDBJ databases">
        <authorList>
            <person name="Meier V. D."/>
        </authorList>
    </citation>
    <scope>NUCLEOTIDE SEQUENCE</scope>
    <source>
        <strain evidence="1">AVDCRST_MAG40</strain>
    </source>
</reference>
<dbReference type="InterPro" id="IPR036188">
    <property type="entry name" value="FAD/NAD-bd_sf"/>
</dbReference>
<keyword evidence="1" id="KW-0808">Transferase</keyword>
<organism evidence="1">
    <name type="scientific">uncultured Gemmatimonadaceae bacterium</name>
    <dbReference type="NCBI Taxonomy" id="246130"/>
    <lineage>
        <taxon>Bacteria</taxon>
        <taxon>Pseudomonadati</taxon>
        <taxon>Gemmatimonadota</taxon>
        <taxon>Gemmatimonadia</taxon>
        <taxon>Gemmatimonadales</taxon>
        <taxon>Gemmatimonadaceae</taxon>
        <taxon>environmental samples</taxon>
    </lineage>
</organism>
<keyword evidence="1" id="KW-0489">Methyltransferase</keyword>
<gene>
    <name evidence="1" type="ORF">AVDCRST_MAG40-729</name>
</gene>
<evidence type="ECO:0000313" key="1">
    <source>
        <dbReference type="EMBL" id="CAA9306833.1"/>
    </source>
</evidence>
<dbReference type="Gene3D" id="3.50.50.60">
    <property type="entry name" value="FAD/NAD(P)-binding domain"/>
    <property type="match status" value="1"/>
</dbReference>
<dbReference type="EMBL" id="CADCTX010000210">
    <property type="protein sequence ID" value="CAA9306833.1"/>
    <property type="molecule type" value="Genomic_DNA"/>
</dbReference>